<dbReference type="AlphaFoldDB" id="A0A6G1I5S1"/>
<evidence type="ECO:0000313" key="3">
    <source>
        <dbReference type="Proteomes" id="UP000799640"/>
    </source>
</evidence>
<dbReference type="EMBL" id="ML996689">
    <property type="protein sequence ID" value="KAF2403648.1"/>
    <property type="molecule type" value="Genomic_DNA"/>
</dbReference>
<dbReference type="InterPro" id="IPR027417">
    <property type="entry name" value="P-loop_NTPase"/>
</dbReference>
<accession>A0A6G1I5S1</accession>
<name>A0A6G1I5S1_9PEZI</name>
<protein>
    <recommendedName>
        <fullName evidence="4">Helicase ATP-binding domain-containing protein</fullName>
    </recommendedName>
</protein>
<proteinExistence type="predicted"/>
<reference evidence="2" key="1">
    <citation type="journal article" date="2020" name="Stud. Mycol.">
        <title>101 Dothideomycetes genomes: a test case for predicting lifestyles and emergence of pathogens.</title>
        <authorList>
            <person name="Haridas S."/>
            <person name="Albert R."/>
            <person name="Binder M."/>
            <person name="Bloem J."/>
            <person name="Labutti K."/>
            <person name="Salamov A."/>
            <person name="Andreopoulos B."/>
            <person name="Baker S."/>
            <person name="Barry K."/>
            <person name="Bills G."/>
            <person name="Bluhm B."/>
            <person name="Cannon C."/>
            <person name="Castanera R."/>
            <person name="Culley D."/>
            <person name="Daum C."/>
            <person name="Ezra D."/>
            <person name="Gonzalez J."/>
            <person name="Henrissat B."/>
            <person name="Kuo A."/>
            <person name="Liang C."/>
            <person name="Lipzen A."/>
            <person name="Lutzoni F."/>
            <person name="Magnuson J."/>
            <person name="Mondo S."/>
            <person name="Nolan M."/>
            <person name="Ohm R."/>
            <person name="Pangilinan J."/>
            <person name="Park H.-J."/>
            <person name="Ramirez L."/>
            <person name="Alfaro M."/>
            <person name="Sun H."/>
            <person name="Tritt A."/>
            <person name="Yoshinaga Y."/>
            <person name="Zwiers L.-H."/>
            <person name="Turgeon B."/>
            <person name="Goodwin S."/>
            <person name="Spatafora J."/>
            <person name="Crous P."/>
            <person name="Grigoriev I."/>
        </authorList>
    </citation>
    <scope>NUCLEOTIDE SEQUENCE</scope>
    <source>
        <strain evidence="2">CBS 262.69</strain>
    </source>
</reference>
<feature type="region of interest" description="Disordered" evidence="1">
    <location>
        <begin position="207"/>
        <end position="253"/>
    </location>
</feature>
<evidence type="ECO:0008006" key="4">
    <source>
        <dbReference type="Google" id="ProtNLM"/>
    </source>
</evidence>
<keyword evidence="3" id="KW-1185">Reference proteome</keyword>
<evidence type="ECO:0000256" key="1">
    <source>
        <dbReference type="SAM" id="MobiDB-lite"/>
    </source>
</evidence>
<dbReference type="OrthoDB" id="360161at2759"/>
<dbReference type="Gene3D" id="3.40.50.300">
    <property type="entry name" value="P-loop containing nucleotide triphosphate hydrolases"/>
    <property type="match status" value="1"/>
</dbReference>
<sequence>MMSPLMRVAVSMARINAEAEDYIKKKRRSKLEWPTGGYDGEDYGPLDPEPKIMSNIRPDAQKVLFSATFPRIMESIARKALEDPLQIIVGGSSVMVPEITQIVEVRPENTKFVRLLELLGELYDTDEDPCTSRRLHRSITLRKTLWVSSLGLGLAPSDGDELVADWHKDSARSLKEYRTMKGTPPSATKGLRSMVRTVVSQRPVVNPIDAAESHQSRHSRTGHSSDGGEAPEEQPSDEQLSSEQPSNKKKSKFRTWLGKLKGLF</sequence>
<dbReference type="Proteomes" id="UP000799640">
    <property type="component" value="Unassembled WGS sequence"/>
</dbReference>
<dbReference type="SUPFAM" id="SSF52540">
    <property type="entry name" value="P-loop containing nucleoside triphosphate hydrolases"/>
    <property type="match status" value="1"/>
</dbReference>
<evidence type="ECO:0000313" key="2">
    <source>
        <dbReference type="EMBL" id="KAF2403648.1"/>
    </source>
</evidence>
<gene>
    <name evidence="2" type="ORF">EJ06DRAFT_546813</name>
</gene>
<organism evidence="2 3">
    <name type="scientific">Trichodelitschia bisporula</name>
    <dbReference type="NCBI Taxonomy" id="703511"/>
    <lineage>
        <taxon>Eukaryota</taxon>
        <taxon>Fungi</taxon>
        <taxon>Dikarya</taxon>
        <taxon>Ascomycota</taxon>
        <taxon>Pezizomycotina</taxon>
        <taxon>Dothideomycetes</taxon>
        <taxon>Dothideomycetes incertae sedis</taxon>
        <taxon>Phaeotrichales</taxon>
        <taxon>Phaeotrichaceae</taxon>
        <taxon>Trichodelitschia</taxon>
    </lineage>
</organism>